<dbReference type="GO" id="GO:0015934">
    <property type="term" value="C:large ribosomal subunit"/>
    <property type="evidence" value="ECO:0007669"/>
    <property type="project" value="InterPro"/>
</dbReference>
<comment type="similarity">
    <text evidence="1">Belongs to the universal ribosomal protein uL24 family.</text>
</comment>
<sequence length="121" mass="13565">MVRISSKQPRKQRKARYNAPIHLRGNFLSAPFDPSLREKYKKRSVRVVKGDTVRILRGDFAEEEGVIDAVDTKKCRLIVHGATSTKADGTEVPRPIDPSNVLVTKLNLKDKRREARLGGGS</sequence>
<dbReference type="InterPro" id="IPR005824">
    <property type="entry name" value="KOW"/>
</dbReference>
<evidence type="ECO:0000259" key="4">
    <source>
        <dbReference type="SMART" id="SM00739"/>
    </source>
</evidence>
<dbReference type="AlphaFoldDB" id="A0A0W8FHQ3"/>
<dbReference type="GO" id="GO:0003735">
    <property type="term" value="F:structural constituent of ribosome"/>
    <property type="evidence" value="ECO:0007669"/>
    <property type="project" value="InterPro"/>
</dbReference>
<comment type="caution">
    <text evidence="5">The sequence shown here is derived from an EMBL/GenBank/DDBJ whole genome shotgun (WGS) entry which is preliminary data.</text>
</comment>
<dbReference type="CDD" id="cd06089">
    <property type="entry name" value="KOW_RPL26"/>
    <property type="match status" value="1"/>
</dbReference>
<dbReference type="EMBL" id="LNQE01001195">
    <property type="protein sequence ID" value="KUG20393.1"/>
    <property type="molecule type" value="Genomic_DNA"/>
</dbReference>
<protein>
    <submittedName>
        <fullName evidence="5">Lsu ribosomal protein l26e (L24p)</fullName>
    </submittedName>
</protein>
<dbReference type="InterPro" id="IPR005756">
    <property type="entry name" value="Ribosomal_uL24_euk/arc"/>
</dbReference>
<keyword evidence="2 5" id="KW-0689">Ribosomal protein</keyword>
<dbReference type="InterPro" id="IPR008991">
    <property type="entry name" value="Translation_prot_SH3-like_sf"/>
</dbReference>
<dbReference type="Pfam" id="PF00467">
    <property type="entry name" value="KOW"/>
    <property type="match status" value="1"/>
</dbReference>
<accession>A0A0W8FHQ3</accession>
<evidence type="ECO:0000313" key="5">
    <source>
        <dbReference type="EMBL" id="KUG20393.1"/>
    </source>
</evidence>
<dbReference type="GO" id="GO:0006412">
    <property type="term" value="P:translation"/>
    <property type="evidence" value="ECO:0007669"/>
    <property type="project" value="InterPro"/>
</dbReference>
<dbReference type="NCBIfam" id="TIGR01080">
    <property type="entry name" value="rplX_A_E"/>
    <property type="match status" value="1"/>
</dbReference>
<name>A0A0W8FHQ3_9ZZZZ</name>
<dbReference type="Gene3D" id="2.30.30.30">
    <property type="match status" value="1"/>
</dbReference>
<evidence type="ECO:0000256" key="1">
    <source>
        <dbReference type="ARBA" id="ARBA00010618"/>
    </source>
</evidence>
<dbReference type="Pfam" id="PF16906">
    <property type="entry name" value="Ribosomal_L26"/>
    <property type="match status" value="1"/>
</dbReference>
<dbReference type="GO" id="GO:0003723">
    <property type="term" value="F:RNA binding"/>
    <property type="evidence" value="ECO:0007669"/>
    <property type="project" value="InterPro"/>
</dbReference>
<organism evidence="5">
    <name type="scientific">hydrocarbon metagenome</name>
    <dbReference type="NCBI Taxonomy" id="938273"/>
    <lineage>
        <taxon>unclassified sequences</taxon>
        <taxon>metagenomes</taxon>
        <taxon>ecological metagenomes</taxon>
    </lineage>
</organism>
<dbReference type="HAMAP" id="MF_01326_A">
    <property type="entry name" value="Ribosomal_uL24_A"/>
    <property type="match status" value="1"/>
</dbReference>
<dbReference type="SMART" id="SM00739">
    <property type="entry name" value="KOW"/>
    <property type="match status" value="1"/>
</dbReference>
<feature type="domain" description="KOW" evidence="4">
    <location>
        <begin position="46"/>
        <end position="73"/>
    </location>
</feature>
<dbReference type="InterPro" id="IPR041988">
    <property type="entry name" value="Ribosomal_uL24_KOW"/>
</dbReference>
<evidence type="ECO:0000256" key="3">
    <source>
        <dbReference type="ARBA" id="ARBA00023274"/>
    </source>
</evidence>
<gene>
    <name evidence="5" type="ORF">ASZ90_009849</name>
</gene>
<dbReference type="InterPro" id="IPR014722">
    <property type="entry name" value="Rib_uL2_dom2"/>
</dbReference>
<reference evidence="5" key="1">
    <citation type="journal article" date="2015" name="Proc. Natl. Acad. Sci. U.S.A.">
        <title>Networks of energetic and metabolic interactions define dynamics in microbial communities.</title>
        <authorList>
            <person name="Embree M."/>
            <person name="Liu J.K."/>
            <person name="Al-Bassam M.M."/>
            <person name="Zengler K."/>
        </authorList>
    </citation>
    <scope>NUCLEOTIDE SEQUENCE</scope>
</reference>
<dbReference type="PANTHER" id="PTHR11143">
    <property type="entry name" value="60S RIBOSOMAL PROTEIN L26 FAMILY MEMBER"/>
    <property type="match status" value="1"/>
</dbReference>
<evidence type="ECO:0000256" key="2">
    <source>
        <dbReference type="ARBA" id="ARBA00022980"/>
    </source>
</evidence>
<dbReference type="SUPFAM" id="SSF50104">
    <property type="entry name" value="Translation proteins SH3-like domain"/>
    <property type="match status" value="1"/>
</dbReference>
<proteinExistence type="inferred from homology"/>
<keyword evidence="3" id="KW-0687">Ribonucleoprotein</keyword>